<dbReference type="InParanoid" id="A0A0D1YU48"/>
<reference evidence="2 3" key="1">
    <citation type="submission" date="2015-01" db="EMBL/GenBank/DDBJ databases">
        <title>The Genome Sequence of Ochroconis gallopava CBS43764.</title>
        <authorList>
            <consortium name="The Broad Institute Genomics Platform"/>
            <person name="Cuomo C."/>
            <person name="de Hoog S."/>
            <person name="Gorbushina A."/>
            <person name="Stielow B."/>
            <person name="Teixiera M."/>
            <person name="Abouelleil A."/>
            <person name="Chapman S.B."/>
            <person name="Priest M."/>
            <person name="Young S.K."/>
            <person name="Wortman J."/>
            <person name="Nusbaum C."/>
            <person name="Birren B."/>
        </authorList>
    </citation>
    <scope>NUCLEOTIDE SEQUENCE [LARGE SCALE GENOMIC DNA]</scope>
    <source>
        <strain evidence="2 3">CBS 43764</strain>
    </source>
</reference>
<dbReference type="Gene3D" id="2.60.120.10">
    <property type="entry name" value="Jelly Rolls"/>
    <property type="match status" value="1"/>
</dbReference>
<evidence type="ECO:0000313" key="3">
    <source>
        <dbReference type="Proteomes" id="UP000053259"/>
    </source>
</evidence>
<feature type="domain" description="Cupin type-2" evidence="1">
    <location>
        <begin position="98"/>
        <end position="166"/>
    </location>
</feature>
<proteinExistence type="predicted"/>
<sequence length="194" mass="20849">MASWSEKICDLPPNRRHIATHNAEGKSVYVSSAPPQVYVNTGGPGLAHSYSIAAVPVKMENDADLKAYLSEGQVNSQKSTHIVVPETPETPNGANLLVVDLPPGAVSGMHRTLSIDFSICVIGTIIHELDSGEKVVLKPGDHIVQRGTMHKWHNASDTEPARFVAVTLPAVPFPLPGTGEMLREIHVPNTNTKL</sequence>
<dbReference type="CDD" id="cd02231">
    <property type="entry name" value="cupin_BLL6423-like"/>
    <property type="match status" value="1"/>
</dbReference>
<gene>
    <name evidence="2" type="ORF">PV09_04510</name>
</gene>
<dbReference type="STRING" id="253628.A0A0D1YU48"/>
<dbReference type="Proteomes" id="UP000053259">
    <property type="component" value="Unassembled WGS sequence"/>
</dbReference>
<evidence type="ECO:0000259" key="1">
    <source>
        <dbReference type="Pfam" id="PF07883"/>
    </source>
</evidence>
<protein>
    <recommendedName>
        <fullName evidence="1">Cupin type-2 domain-containing protein</fullName>
    </recommendedName>
</protein>
<dbReference type="PANTHER" id="PTHR36156:SF2">
    <property type="entry name" value="CUPIN TYPE-2 DOMAIN-CONTAINING PROTEIN"/>
    <property type="match status" value="1"/>
</dbReference>
<dbReference type="AlphaFoldDB" id="A0A0D1YU48"/>
<dbReference type="PANTHER" id="PTHR36156">
    <property type="entry name" value="SLR2101 PROTEIN"/>
    <property type="match status" value="1"/>
</dbReference>
<dbReference type="Pfam" id="PF07883">
    <property type="entry name" value="Cupin_2"/>
    <property type="match status" value="1"/>
</dbReference>
<organism evidence="2 3">
    <name type="scientific">Verruconis gallopava</name>
    <dbReference type="NCBI Taxonomy" id="253628"/>
    <lineage>
        <taxon>Eukaryota</taxon>
        <taxon>Fungi</taxon>
        <taxon>Dikarya</taxon>
        <taxon>Ascomycota</taxon>
        <taxon>Pezizomycotina</taxon>
        <taxon>Dothideomycetes</taxon>
        <taxon>Pleosporomycetidae</taxon>
        <taxon>Venturiales</taxon>
        <taxon>Sympoventuriaceae</taxon>
        <taxon>Verruconis</taxon>
    </lineage>
</organism>
<dbReference type="RefSeq" id="XP_016214071.1">
    <property type="nucleotide sequence ID" value="XM_016357869.1"/>
</dbReference>
<dbReference type="GeneID" id="27312483"/>
<dbReference type="InterPro" id="IPR013096">
    <property type="entry name" value="Cupin_2"/>
</dbReference>
<dbReference type="InterPro" id="IPR047142">
    <property type="entry name" value="OryJ/VirC-like"/>
</dbReference>
<evidence type="ECO:0000313" key="2">
    <source>
        <dbReference type="EMBL" id="KIW04202.1"/>
    </source>
</evidence>
<dbReference type="InterPro" id="IPR011051">
    <property type="entry name" value="RmlC_Cupin_sf"/>
</dbReference>
<name>A0A0D1YU48_9PEZI</name>
<accession>A0A0D1YU48</accession>
<dbReference type="EMBL" id="KN847541">
    <property type="protein sequence ID" value="KIW04202.1"/>
    <property type="molecule type" value="Genomic_DNA"/>
</dbReference>
<dbReference type="OrthoDB" id="5840532at2759"/>
<dbReference type="InterPro" id="IPR014710">
    <property type="entry name" value="RmlC-like_jellyroll"/>
</dbReference>
<dbReference type="VEuPathDB" id="FungiDB:PV09_04510"/>
<dbReference type="HOGENOM" id="CLU_096188_0_1_1"/>
<keyword evidence="3" id="KW-1185">Reference proteome</keyword>
<dbReference type="SUPFAM" id="SSF51182">
    <property type="entry name" value="RmlC-like cupins"/>
    <property type="match status" value="1"/>
</dbReference>